<dbReference type="RefSeq" id="WP_257315372.1">
    <property type="nucleotide sequence ID" value="NZ_JANFDG010000011.1"/>
</dbReference>
<dbReference type="InterPro" id="IPR056798">
    <property type="entry name" value="ADH_Fe_C"/>
</dbReference>
<protein>
    <submittedName>
        <fullName evidence="7">Iron-containing alcohol dehydrogenase</fullName>
    </submittedName>
</protein>
<dbReference type="EMBL" id="JBHRSP010000023">
    <property type="protein sequence ID" value="MFC3074253.1"/>
    <property type="molecule type" value="Genomic_DNA"/>
</dbReference>
<evidence type="ECO:0000313" key="8">
    <source>
        <dbReference type="Proteomes" id="UP001595377"/>
    </source>
</evidence>
<dbReference type="PANTHER" id="PTHR11496:SF102">
    <property type="entry name" value="ALCOHOL DEHYDROGENASE 4"/>
    <property type="match status" value="1"/>
</dbReference>
<evidence type="ECO:0000256" key="1">
    <source>
        <dbReference type="ARBA" id="ARBA00001962"/>
    </source>
</evidence>
<comment type="similarity">
    <text evidence="2">Belongs to the iron-containing alcohol dehydrogenase family.</text>
</comment>
<evidence type="ECO:0000313" key="7">
    <source>
        <dbReference type="EMBL" id="MFC3074253.1"/>
    </source>
</evidence>
<dbReference type="InterPro" id="IPR001670">
    <property type="entry name" value="ADH_Fe/GldA"/>
</dbReference>
<dbReference type="Gene3D" id="3.40.50.1970">
    <property type="match status" value="1"/>
</dbReference>
<dbReference type="Pfam" id="PF00465">
    <property type="entry name" value="Fe-ADH"/>
    <property type="match status" value="1"/>
</dbReference>
<gene>
    <name evidence="7" type="ORF">ACFOHH_14175</name>
</gene>
<name>A0ABV7DIH2_9HYPH</name>
<evidence type="ECO:0000259" key="6">
    <source>
        <dbReference type="Pfam" id="PF25137"/>
    </source>
</evidence>
<dbReference type="PROSITE" id="PS00060">
    <property type="entry name" value="ADH_IRON_2"/>
    <property type="match status" value="1"/>
</dbReference>
<sequence length="390" mass="41332">MTYDLSARWTYPTTIHVGAGKAADLPRHAAAIGLKRPLVVTDKGLAGLPMIAAAVERLRAAGLQAALFSEVQGNPTDTNLTAGIAAFRAGNHDGVIVIGGGSAMDVGKLVALMEGQTVPVWDLEDIGDWWTRANADAIHPILAVPTTAGTGSEVGRAAVLTNTTDHTKKIIFHPKMLPALVIGDPELATGLPPALTAATGMDAFTHSFETYCVESFHPMADGIALESMRLIRDWLPRAVRDGRNVEARTYMFAAAMMGGVAFQKGLGAVHSLAHPLGALYDIQHGLANGVILPYVVAFNRPVIERKVGIVAHMLEIDGGFDGFLDWLLAFRRELGIPHTLADLGVTTADADEIAVKALADPSTGANPRKMTAEDFRRLFIAAVEGDLVIS</sequence>
<dbReference type="CDD" id="cd14861">
    <property type="entry name" value="Fe-ADH-like"/>
    <property type="match status" value="1"/>
</dbReference>
<organism evidence="7 8">
    <name type="scientific">Shinella pollutisoli</name>
    <dbReference type="NCBI Taxonomy" id="2250594"/>
    <lineage>
        <taxon>Bacteria</taxon>
        <taxon>Pseudomonadati</taxon>
        <taxon>Pseudomonadota</taxon>
        <taxon>Alphaproteobacteria</taxon>
        <taxon>Hyphomicrobiales</taxon>
        <taxon>Rhizobiaceae</taxon>
        <taxon>Shinella</taxon>
    </lineage>
</organism>
<dbReference type="PANTHER" id="PTHR11496">
    <property type="entry name" value="ALCOHOL DEHYDROGENASE"/>
    <property type="match status" value="1"/>
</dbReference>
<dbReference type="Gene3D" id="1.20.1090.10">
    <property type="entry name" value="Dehydroquinate synthase-like - alpha domain"/>
    <property type="match status" value="1"/>
</dbReference>
<proteinExistence type="inferred from homology"/>
<comment type="cofactor">
    <cofactor evidence="1">
        <name>Fe cation</name>
        <dbReference type="ChEBI" id="CHEBI:24875"/>
    </cofactor>
</comment>
<dbReference type="Pfam" id="PF25137">
    <property type="entry name" value="ADH_Fe_C"/>
    <property type="match status" value="1"/>
</dbReference>
<reference evidence="8" key="1">
    <citation type="journal article" date="2019" name="Int. J. Syst. Evol. Microbiol.">
        <title>The Global Catalogue of Microorganisms (GCM) 10K type strain sequencing project: providing services to taxonomists for standard genome sequencing and annotation.</title>
        <authorList>
            <consortium name="The Broad Institute Genomics Platform"/>
            <consortium name="The Broad Institute Genome Sequencing Center for Infectious Disease"/>
            <person name="Wu L."/>
            <person name="Ma J."/>
        </authorList>
    </citation>
    <scope>NUCLEOTIDE SEQUENCE [LARGE SCALE GENOMIC DNA]</scope>
    <source>
        <strain evidence="8">KCTC 52677</strain>
    </source>
</reference>
<keyword evidence="4" id="KW-0520">NAD</keyword>
<keyword evidence="8" id="KW-1185">Reference proteome</keyword>
<accession>A0ABV7DIH2</accession>
<comment type="caution">
    <text evidence="7">The sequence shown here is derived from an EMBL/GenBank/DDBJ whole genome shotgun (WGS) entry which is preliminary data.</text>
</comment>
<evidence type="ECO:0000259" key="5">
    <source>
        <dbReference type="Pfam" id="PF00465"/>
    </source>
</evidence>
<dbReference type="PROSITE" id="PS00913">
    <property type="entry name" value="ADH_IRON_1"/>
    <property type="match status" value="1"/>
</dbReference>
<keyword evidence="3" id="KW-0560">Oxidoreductase</keyword>
<feature type="domain" description="Alcohol dehydrogenase iron-type/glycerol dehydrogenase GldA" evidence="5">
    <location>
        <begin position="12"/>
        <end position="185"/>
    </location>
</feature>
<evidence type="ECO:0000256" key="4">
    <source>
        <dbReference type="ARBA" id="ARBA00023027"/>
    </source>
</evidence>
<dbReference type="InterPro" id="IPR039697">
    <property type="entry name" value="Alcohol_dehydrogenase_Fe"/>
</dbReference>
<evidence type="ECO:0000256" key="3">
    <source>
        <dbReference type="ARBA" id="ARBA00023002"/>
    </source>
</evidence>
<feature type="domain" description="Fe-containing alcohol dehydrogenase-like C-terminal" evidence="6">
    <location>
        <begin position="196"/>
        <end position="382"/>
    </location>
</feature>
<dbReference type="SUPFAM" id="SSF56796">
    <property type="entry name" value="Dehydroquinate synthase-like"/>
    <property type="match status" value="1"/>
</dbReference>
<evidence type="ECO:0000256" key="2">
    <source>
        <dbReference type="ARBA" id="ARBA00007358"/>
    </source>
</evidence>
<dbReference type="InterPro" id="IPR018211">
    <property type="entry name" value="ADH_Fe_CS"/>
</dbReference>
<dbReference type="Proteomes" id="UP001595377">
    <property type="component" value="Unassembled WGS sequence"/>
</dbReference>